<dbReference type="AlphaFoldDB" id="A0A6A5WZG7"/>
<dbReference type="PROSITE" id="PS50280">
    <property type="entry name" value="SET"/>
    <property type="match status" value="1"/>
</dbReference>
<dbReference type="GO" id="GO:0005634">
    <property type="term" value="C:nucleus"/>
    <property type="evidence" value="ECO:0007669"/>
    <property type="project" value="InterPro"/>
</dbReference>
<feature type="compositionally biased region" description="Low complexity" evidence="9">
    <location>
        <begin position="112"/>
        <end position="136"/>
    </location>
</feature>
<evidence type="ECO:0000313" key="14">
    <source>
        <dbReference type="Proteomes" id="UP000799779"/>
    </source>
</evidence>
<dbReference type="InterPro" id="IPR007728">
    <property type="entry name" value="Pre-SET_dom"/>
</dbReference>
<dbReference type="SMART" id="SM00508">
    <property type="entry name" value="PostSET"/>
    <property type="match status" value="1"/>
</dbReference>
<dbReference type="OrthoDB" id="308383at2759"/>
<keyword evidence="8" id="KW-0862">Zinc</keyword>
<dbReference type="InterPro" id="IPR046341">
    <property type="entry name" value="SET_dom_sf"/>
</dbReference>
<accession>A0A6A5WZG7</accession>
<dbReference type="InterPro" id="IPR003616">
    <property type="entry name" value="Post-SET_dom"/>
</dbReference>
<dbReference type="GO" id="GO:0005694">
    <property type="term" value="C:chromosome"/>
    <property type="evidence" value="ECO:0007669"/>
    <property type="project" value="UniProtKB-SubCell"/>
</dbReference>
<dbReference type="GO" id="GO:0008270">
    <property type="term" value="F:zinc ion binding"/>
    <property type="evidence" value="ECO:0007669"/>
    <property type="project" value="InterPro"/>
</dbReference>
<dbReference type="Pfam" id="PF05033">
    <property type="entry name" value="Pre-SET"/>
    <property type="match status" value="1"/>
</dbReference>
<dbReference type="Gene3D" id="2.40.50.40">
    <property type="match status" value="1"/>
</dbReference>
<reference evidence="13" key="1">
    <citation type="journal article" date="2020" name="Stud. Mycol.">
        <title>101 Dothideomycetes genomes: a test case for predicting lifestyles and emergence of pathogens.</title>
        <authorList>
            <person name="Haridas S."/>
            <person name="Albert R."/>
            <person name="Binder M."/>
            <person name="Bloem J."/>
            <person name="Labutti K."/>
            <person name="Salamov A."/>
            <person name="Andreopoulos B."/>
            <person name="Baker S."/>
            <person name="Barry K."/>
            <person name="Bills G."/>
            <person name="Bluhm B."/>
            <person name="Cannon C."/>
            <person name="Castanera R."/>
            <person name="Culley D."/>
            <person name="Daum C."/>
            <person name="Ezra D."/>
            <person name="Gonzalez J."/>
            <person name="Henrissat B."/>
            <person name="Kuo A."/>
            <person name="Liang C."/>
            <person name="Lipzen A."/>
            <person name="Lutzoni F."/>
            <person name="Magnuson J."/>
            <person name="Mondo S."/>
            <person name="Nolan M."/>
            <person name="Ohm R."/>
            <person name="Pangilinan J."/>
            <person name="Park H.-J."/>
            <person name="Ramirez L."/>
            <person name="Alfaro M."/>
            <person name="Sun H."/>
            <person name="Tritt A."/>
            <person name="Yoshinaga Y."/>
            <person name="Zwiers L.-H."/>
            <person name="Turgeon B."/>
            <person name="Goodwin S."/>
            <person name="Spatafora J."/>
            <person name="Crous P."/>
            <person name="Grigoriev I."/>
        </authorList>
    </citation>
    <scope>NUCLEOTIDE SEQUENCE</scope>
    <source>
        <strain evidence="13">CBS 123094</strain>
    </source>
</reference>
<evidence type="ECO:0000256" key="1">
    <source>
        <dbReference type="ARBA" id="ARBA00004286"/>
    </source>
</evidence>
<keyword evidence="5" id="KW-0808">Transferase</keyword>
<comment type="subunit">
    <text evidence="2">Component of the NuA4 histone acetyltransferase complex.</text>
</comment>
<dbReference type="PROSITE" id="PS50868">
    <property type="entry name" value="POST_SET"/>
    <property type="match status" value="1"/>
</dbReference>
<dbReference type="CDD" id="cd00024">
    <property type="entry name" value="CD_CSD"/>
    <property type="match status" value="1"/>
</dbReference>
<dbReference type="EMBL" id="ML977575">
    <property type="protein sequence ID" value="KAF2002936.1"/>
    <property type="molecule type" value="Genomic_DNA"/>
</dbReference>
<dbReference type="Gene3D" id="2.170.270.10">
    <property type="entry name" value="SET domain"/>
    <property type="match status" value="1"/>
</dbReference>
<dbReference type="Pfam" id="PF00856">
    <property type="entry name" value="SET"/>
    <property type="match status" value="1"/>
</dbReference>
<evidence type="ECO:0000259" key="12">
    <source>
        <dbReference type="PROSITE" id="PS50868"/>
    </source>
</evidence>
<evidence type="ECO:0000256" key="5">
    <source>
        <dbReference type="ARBA" id="ARBA00022679"/>
    </source>
</evidence>
<evidence type="ECO:0000259" key="10">
    <source>
        <dbReference type="PROSITE" id="PS50013"/>
    </source>
</evidence>
<keyword evidence="3" id="KW-0158">Chromosome</keyword>
<organism evidence="13 14">
    <name type="scientific">Amniculicola lignicola CBS 123094</name>
    <dbReference type="NCBI Taxonomy" id="1392246"/>
    <lineage>
        <taxon>Eukaryota</taxon>
        <taxon>Fungi</taxon>
        <taxon>Dikarya</taxon>
        <taxon>Ascomycota</taxon>
        <taxon>Pezizomycotina</taxon>
        <taxon>Dothideomycetes</taxon>
        <taxon>Pleosporomycetidae</taxon>
        <taxon>Pleosporales</taxon>
        <taxon>Amniculicolaceae</taxon>
        <taxon>Amniculicola</taxon>
    </lineage>
</organism>
<protein>
    <submittedName>
        <fullName evidence="13">SET domain-containing protein</fullName>
    </submittedName>
</protein>
<keyword evidence="7" id="KW-0479">Metal-binding</keyword>
<gene>
    <name evidence="13" type="ORF">P154DRAFT_520688</name>
</gene>
<dbReference type="GO" id="GO:0032259">
    <property type="term" value="P:methylation"/>
    <property type="evidence" value="ECO:0007669"/>
    <property type="project" value="UniProtKB-KW"/>
</dbReference>
<comment type="subcellular location">
    <subcellularLocation>
        <location evidence="1">Chromosome</location>
    </subcellularLocation>
</comment>
<evidence type="ECO:0000256" key="7">
    <source>
        <dbReference type="ARBA" id="ARBA00022723"/>
    </source>
</evidence>
<feature type="domain" description="Post-SET" evidence="12">
    <location>
        <begin position="508"/>
        <end position="524"/>
    </location>
</feature>
<dbReference type="InterPro" id="IPR000953">
    <property type="entry name" value="Chromo/chromo_shadow_dom"/>
</dbReference>
<keyword evidence="6" id="KW-0949">S-adenosyl-L-methionine</keyword>
<feature type="domain" description="SET" evidence="11">
    <location>
        <begin position="356"/>
        <end position="488"/>
    </location>
</feature>
<keyword evidence="14" id="KW-1185">Reference proteome</keyword>
<feature type="region of interest" description="Disordered" evidence="9">
    <location>
        <begin position="83"/>
        <end position="142"/>
    </location>
</feature>
<evidence type="ECO:0000256" key="8">
    <source>
        <dbReference type="ARBA" id="ARBA00022833"/>
    </source>
</evidence>
<feature type="domain" description="Chromo" evidence="10">
    <location>
        <begin position="17"/>
        <end position="70"/>
    </location>
</feature>
<dbReference type="SUPFAM" id="SSF54160">
    <property type="entry name" value="Chromo domain-like"/>
    <property type="match status" value="1"/>
</dbReference>
<dbReference type="SMART" id="SM00317">
    <property type="entry name" value="SET"/>
    <property type="match status" value="1"/>
</dbReference>
<dbReference type="PANTHER" id="PTHR46223">
    <property type="entry name" value="HISTONE-LYSINE N-METHYLTRANSFERASE SUV39H"/>
    <property type="match status" value="1"/>
</dbReference>
<dbReference type="PROSITE" id="PS50013">
    <property type="entry name" value="CHROMO_2"/>
    <property type="match status" value="1"/>
</dbReference>
<name>A0A6A5WZG7_9PLEO</name>
<evidence type="ECO:0000256" key="9">
    <source>
        <dbReference type="SAM" id="MobiDB-lite"/>
    </source>
</evidence>
<dbReference type="SUPFAM" id="SSF82199">
    <property type="entry name" value="SET domain"/>
    <property type="match status" value="1"/>
</dbReference>
<proteinExistence type="predicted"/>
<dbReference type="GO" id="GO:0042054">
    <property type="term" value="F:histone methyltransferase activity"/>
    <property type="evidence" value="ECO:0007669"/>
    <property type="project" value="InterPro"/>
</dbReference>
<evidence type="ECO:0000259" key="11">
    <source>
        <dbReference type="PROSITE" id="PS50280"/>
    </source>
</evidence>
<evidence type="ECO:0000313" key="13">
    <source>
        <dbReference type="EMBL" id="KAF2002936.1"/>
    </source>
</evidence>
<evidence type="ECO:0000256" key="6">
    <source>
        <dbReference type="ARBA" id="ARBA00022691"/>
    </source>
</evidence>
<dbReference type="InterPro" id="IPR050973">
    <property type="entry name" value="H3K9_Histone-Lys_N-MTase"/>
</dbReference>
<dbReference type="InterPro" id="IPR016197">
    <property type="entry name" value="Chromo-like_dom_sf"/>
</dbReference>
<evidence type="ECO:0000256" key="3">
    <source>
        <dbReference type="ARBA" id="ARBA00022454"/>
    </source>
</evidence>
<dbReference type="Proteomes" id="UP000799779">
    <property type="component" value="Unassembled WGS sequence"/>
</dbReference>
<sequence length="525" mass="59198">MPSVVVIPGTGHSSRRVLIEKVHSILSNRVRDGEEQYLVRWKTNAKTSTPALSWHVIDELSRCLEHVQDYLDVRSKAISVAAQLRASSNKRKSPDTGSEEERRPSPLDRQLGRISHTPSSSRSSSVSSNVNTNGPSASPSVDVYNGVLDHNGGFVFGRRAAGPDVPRIDIKCVPTPEMSVTARRSSVKEALTCIRAEYIRRLARVPGQLIYLVNIADSSTPSLRFHYISDYICGEGVTKMDIETQVGCQKCSPHMGKHIGCEYTKRCDCLEYAKVDEARLKDDQQRAEYEYAIATGGSTMGFPKKFPYFAEGTRADREGCLVSFYLTSRNPIYECNAKCRCGPYCRNKNVQFGRQVELEIFKTANSRGWGLRCRQKLFQGQFIDTYRGEIITDAEATRREEAAHSKMKASYLYSLDKFAETEQIDVEDLYVVDGQFMGGPTVFMNHSCDPNCRQYTVSYNKNDPRIYDLAFFACRDIEAGEELTFDYLDKEEEDEEKNNEATEDPSADAVPCLCGSDNCRKWLWT</sequence>
<evidence type="ECO:0000256" key="4">
    <source>
        <dbReference type="ARBA" id="ARBA00022603"/>
    </source>
</evidence>
<dbReference type="InterPro" id="IPR001214">
    <property type="entry name" value="SET_dom"/>
</dbReference>
<dbReference type="PANTHER" id="PTHR46223:SF3">
    <property type="entry name" value="HISTONE-LYSINE N-METHYLTRANSFERASE SET-23"/>
    <property type="match status" value="1"/>
</dbReference>
<keyword evidence="4" id="KW-0489">Methyltransferase</keyword>
<evidence type="ECO:0000256" key="2">
    <source>
        <dbReference type="ARBA" id="ARBA00011353"/>
    </source>
</evidence>